<dbReference type="Pfam" id="PF14765">
    <property type="entry name" value="PS-DH"/>
    <property type="match status" value="1"/>
</dbReference>
<dbReference type="Gene3D" id="3.40.50.720">
    <property type="entry name" value="NAD(P)-binding Rossmann-like Domain"/>
    <property type="match status" value="3"/>
</dbReference>
<dbReference type="InterPro" id="IPR042104">
    <property type="entry name" value="PKS_dehydratase_sf"/>
</dbReference>
<evidence type="ECO:0000256" key="1">
    <source>
        <dbReference type="ARBA" id="ARBA00022450"/>
    </source>
</evidence>
<dbReference type="SUPFAM" id="SSF50129">
    <property type="entry name" value="GroES-like"/>
    <property type="match status" value="1"/>
</dbReference>
<dbReference type="InterPro" id="IPR020806">
    <property type="entry name" value="PKS_PP-bd"/>
</dbReference>
<evidence type="ECO:0000256" key="6">
    <source>
        <dbReference type="ARBA" id="ARBA00023315"/>
    </source>
</evidence>
<feature type="domain" description="Carrier" evidence="8">
    <location>
        <begin position="2408"/>
        <end position="2485"/>
    </location>
</feature>
<keyword evidence="12" id="KW-1185">Reference proteome</keyword>
<dbReference type="Gene3D" id="3.90.180.10">
    <property type="entry name" value="Medium-chain alcohol dehydrogenases, catalytic domain"/>
    <property type="match status" value="1"/>
</dbReference>
<dbReference type="SUPFAM" id="SSF52151">
    <property type="entry name" value="FabD/lysophospholipase-like"/>
    <property type="match status" value="1"/>
</dbReference>
<dbReference type="Pfam" id="PF13602">
    <property type="entry name" value="ADH_zinc_N_2"/>
    <property type="match status" value="1"/>
</dbReference>
<dbReference type="CDD" id="cd00833">
    <property type="entry name" value="PKS"/>
    <property type="match status" value="1"/>
</dbReference>
<dbReference type="PANTHER" id="PTHR43775:SF37">
    <property type="entry name" value="SI:DKEY-61P9.11"/>
    <property type="match status" value="1"/>
</dbReference>
<evidence type="ECO:0000256" key="5">
    <source>
        <dbReference type="ARBA" id="ARBA00023268"/>
    </source>
</evidence>
<keyword evidence="1" id="KW-0596">Phosphopantetheine</keyword>
<comment type="caution">
    <text evidence="11">The sequence shown here is derived from an EMBL/GenBank/DDBJ whole genome shotgun (WGS) entry which is preliminary data.</text>
</comment>
<dbReference type="PROSITE" id="PS52004">
    <property type="entry name" value="KS3_2"/>
    <property type="match status" value="1"/>
</dbReference>
<dbReference type="GO" id="GO:0006633">
    <property type="term" value="P:fatty acid biosynthetic process"/>
    <property type="evidence" value="ECO:0007669"/>
    <property type="project" value="InterPro"/>
</dbReference>
<dbReference type="InterPro" id="IPR020843">
    <property type="entry name" value="ER"/>
</dbReference>
<dbReference type="FunFam" id="3.40.50.720:FF:000209">
    <property type="entry name" value="Polyketide synthase Pks12"/>
    <property type="match status" value="1"/>
</dbReference>
<dbReference type="Gene3D" id="3.40.50.150">
    <property type="entry name" value="Vaccinia Virus protein VP39"/>
    <property type="match status" value="1"/>
</dbReference>
<dbReference type="InterPro" id="IPR036736">
    <property type="entry name" value="ACP-like_sf"/>
</dbReference>
<proteinExistence type="predicted"/>
<evidence type="ECO:0000256" key="7">
    <source>
        <dbReference type="PROSITE-ProRule" id="PRU01363"/>
    </source>
</evidence>
<dbReference type="SUPFAM" id="SSF53901">
    <property type="entry name" value="Thiolase-like"/>
    <property type="match status" value="1"/>
</dbReference>
<dbReference type="SMART" id="SM00825">
    <property type="entry name" value="PKS_KS"/>
    <property type="match status" value="1"/>
</dbReference>
<feature type="region of interest" description="N-terminal hotdog fold" evidence="7">
    <location>
        <begin position="896"/>
        <end position="1015"/>
    </location>
</feature>
<dbReference type="InterPro" id="IPR001227">
    <property type="entry name" value="Ac_transferase_dom_sf"/>
</dbReference>
<dbReference type="PROSITE" id="PS50075">
    <property type="entry name" value="CARRIER"/>
    <property type="match status" value="1"/>
</dbReference>
<dbReference type="InterPro" id="IPR036291">
    <property type="entry name" value="NAD(P)-bd_dom_sf"/>
</dbReference>
<dbReference type="PROSITE" id="PS00012">
    <property type="entry name" value="PHOSPHOPANTETHEINE"/>
    <property type="match status" value="1"/>
</dbReference>
<dbReference type="SUPFAM" id="SSF47336">
    <property type="entry name" value="ACP-like"/>
    <property type="match status" value="1"/>
</dbReference>
<dbReference type="InterPro" id="IPR049900">
    <property type="entry name" value="PKS_mFAS_DH"/>
</dbReference>
<keyword evidence="5" id="KW-0511">Multifunctional enzyme</keyword>
<dbReference type="InterPro" id="IPR050091">
    <property type="entry name" value="PKS_NRPS_Biosynth_Enz"/>
</dbReference>
<dbReference type="InterPro" id="IPR002364">
    <property type="entry name" value="Quin_OxRdtase/zeta-crystal_CS"/>
</dbReference>
<dbReference type="Gene3D" id="3.30.70.3290">
    <property type="match status" value="1"/>
</dbReference>
<keyword evidence="2" id="KW-0597">Phosphoprotein</keyword>
<dbReference type="InterPro" id="IPR018201">
    <property type="entry name" value="Ketoacyl_synth_AS"/>
</dbReference>
<dbReference type="Pfam" id="PF21089">
    <property type="entry name" value="PKS_DH_N"/>
    <property type="match status" value="1"/>
</dbReference>
<evidence type="ECO:0000313" key="11">
    <source>
        <dbReference type="EMBL" id="RAI24000.1"/>
    </source>
</evidence>
<dbReference type="InterPro" id="IPR013968">
    <property type="entry name" value="PKS_KR"/>
</dbReference>
<dbReference type="SMART" id="SM00823">
    <property type="entry name" value="PKS_PP"/>
    <property type="match status" value="1"/>
</dbReference>
<dbReference type="InterPro" id="IPR006162">
    <property type="entry name" value="Ppantetheine_attach_site"/>
</dbReference>
<dbReference type="Gene3D" id="1.10.1200.10">
    <property type="entry name" value="ACP-like"/>
    <property type="match status" value="1"/>
</dbReference>
<dbReference type="CDD" id="cd05195">
    <property type="entry name" value="enoyl_red"/>
    <property type="match status" value="1"/>
</dbReference>
<dbReference type="InterPro" id="IPR014030">
    <property type="entry name" value="Ketoacyl_synth_N"/>
</dbReference>
<dbReference type="PROSITE" id="PS52019">
    <property type="entry name" value="PKS_MFAS_DH"/>
    <property type="match status" value="1"/>
</dbReference>
<dbReference type="InterPro" id="IPR013154">
    <property type="entry name" value="ADH-like_N"/>
</dbReference>
<evidence type="ECO:0000259" key="8">
    <source>
        <dbReference type="PROSITE" id="PS50075"/>
    </source>
</evidence>
<dbReference type="Pfam" id="PF08659">
    <property type="entry name" value="KR"/>
    <property type="match status" value="1"/>
</dbReference>
<evidence type="ECO:0000313" key="12">
    <source>
        <dbReference type="Proteomes" id="UP000249299"/>
    </source>
</evidence>
<dbReference type="InterPro" id="IPR020807">
    <property type="entry name" value="PKS_DH"/>
</dbReference>
<dbReference type="InterPro" id="IPR014031">
    <property type="entry name" value="Ketoacyl_synth_C"/>
</dbReference>
<dbReference type="GO" id="GO:0031177">
    <property type="term" value="F:phosphopantetheine binding"/>
    <property type="evidence" value="ECO:0007669"/>
    <property type="project" value="InterPro"/>
</dbReference>
<evidence type="ECO:0000259" key="9">
    <source>
        <dbReference type="PROSITE" id="PS52004"/>
    </source>
</evidence>
<dbReference type="InterPro" id="IPR011032">
    <property type="entry name" value="GroES-like_sf"/>
</dbReference>
<dbReference type="InterPro" id="IPR016039">
    <property type="entry name" value="Thiolase-like"/>
</dbReference>
<dbReference type="PROSITE" id="PS00606">
    <property type="entry name" value="KS3_1"/>
    <property type="match status" value="1"/>
</dbReference>
<feature type="region of interest" description="C-terminal hotdog fold" evidence="7">
    <location>
        <begin position="1025"/>
        <end position="1171"/>
    </location>
</feature>
<dbReference type="OrthoDB" id="9778690at2"/>
<dbReference type="EMBL" id="NPEV01000087">
    <property type="protein sequence ID" value="RAI24000.1"/>
    <property type="molecule type" value="Genomic_DNA"/>
</dbReference>
<dbReference type="Pfam" id="PF02801">
    <property type="entry name" value="Ketoacyl-synt_C"/>
    <property type="match status" value="1"/>
</dbReference>
<dbReference type="Pfam" id="PF00698">
    <property type="entry name" value="Acyl_transf_1"/>
    <property type="match status" value="1"/>
</dbReference>
<dbReference type="PROSITE" id="PS01162">
    <property type="entry name" value="QOR_ZETA_CRYSTAL"/>
    <property type="match status" value="1"/>
</dbReference>
<reference evidence="11 12" key="1">
    <citation type="submission" date="2017-07" db="EMBL/GenBank/DDBJ databases">
        <title>Draft Genome Sequences of Select Purple Nonsulfur Bacteria.</title>
        <authorList>
            <person name="Lasarre B."/>
            <person name="Mckinlay J.B."/>
        </authorList>
    </citation>
    <scope>NUCLEOTIDE SEQUENCE [LARGE SCALE GENOMIC DNA]</scope>
    <source>
        <strain evidence="11 12">DSM 11290</strain>
    </source>
</reference>
<dbReference type="Proteomes" id="UP000249299">
    <property type="component" value="Unassembled WGS sequence"/>
</dbReference>
<dbReference type="InterPro" id="IPR016036">
    <property type="entry name" value="Malonyl_transacylase_ACP-bd"/>
</dbReference>
<dbReference type="InterPro" id="IPR014043">
    <property type="entry name" value="Acyl_transferase_dom"/>
</dbReference>
<dbReference type="SUPFAM" id="SSF55048">
    <property type="entry name" value="Probable ACP-binding domain of malonyl-CoA ACP transacylase"/>
    <property type="match status" value="1"/>
</dbReference>
<gene>
    <name evidence="11" type="ORF">CH339_22815</name>
</gene>
<keyword evidence="4" id="KW-0521">NADP</keyword>
<dbReference type="CDD" id="cd02440">
    <property type="entry name" value="AdoMet_MTases"/>
    <property type="match status" value="1"/>
</dbReference>
<evidence type="ECO:0000256" key="4">
    <source>
        <dbReference type="ARBA" id="ARBA00022857"/>
    </source>
</evidence>
<dbReference type="InterPro" id="IPR009081">
    <property type="entry name" value="PP-bd_ACP"/>
</dbReference>
<feature type="domain" description="Ketosynthase family 3 (KS3)" evidence="9">
    <location>
        <begin position="5"/>
        <end position="427"/>
    </location>
</feature>
<dbReference type="InterPro" id="IPR020841">
    <property type="entry name" value="PKS_Beta-ketoAc_synthase_dom"/>
</dbReference>
<accession>A0A327JD90</accession>
<dbReference type="Gene3D" id="3.10.129.110">
    <property type="entry name" value="Polyketide synthase dehydratase"/>
    <property type="match status" value="1"/>
</dbReference>
<dbReference type="InterPro" id="IPR032821">
    <property type="entry name" value="PKS_assoc"/>
</dbReference>
<feature type="domain" description="PKS/mFAS DH" evidence="10">
    <location>
        <begin position="896"/>
        <end position="1171"/>
    </location>
</feature>
<dbReference type="Pfam" id="PF08240">
    <property type="entry name" value="ADH_N"/>
    <property type="match status" value="1"/>
</dbReference>
<dbReference type="InterPro" id="IPR057326">
    <property type="entry name" value="KR_dom"/>
</dbReference>
<dbReference type="Pfam" id="PF00550">
    <property type="entry name" value="PP-binding"/>
    <property type="match status" value="1"/>
</dbReference>
<dbReference type="InterPro" id="IPR016035">
    <property type="entry name" value="Acyl_Trfase/lysoPLipase"/>
</dbReference>
<keyword evidence="6" id="KW-0012">Acyltransferase</keyword>
<organism evidence="11 12">
    <name type="scientific">Rhodobium orientis</name>
    <dbReference type="NCBI Taxonomy" id="34017"/>
    <lineage>
        <taxon>Bacteria</taxon>
        <taxon>Pseudomonadati</taxon>
        <taxon>Pseudomonadota</taxon>
        <taxon>Alphaproteobacteria</taxon>
        <taxon>Hyphomicrobiales</taxon>
        <taxon>Rhodobiaceae</taxon>
        <taxon>Rhodobium</taxon>
    </lineage>
</organism>
<evidence type="ECO:0000256" key="2">
    <source>
        <dbReference type="ARBA" id="ARBA00022553"/>
    </source>
</evidence>
<dbReference type="Pfam" id="PF16197">
    <property type="entry name" value="KAsynt_C_assoc"/>
    <property type="match status" value="1"/>
</dbReference>
<dbReference type="Pfam" id="PF00109">
    <property type="entry name" value="ketoacyl-synt"/>
    <property type="match status" value="1"/>
</dbReference>
<protein>
    <submittedName>
        <fullName evidence="11">Fatty acid synthase</fullName>
    </submittedName>
</protein>
<feature type="active site" description="Proton acceptor; for dehydratase activity" evidence="7">
    <location>
        <position position="925"/>
    </location>
</feature>
<dbReference type="GO" id="GO:0004315">
    <property type="term" value="F:3-oxoacyl-[acyl-carrier-protein] synthase activity"/>
    <property type="evidence" value="ECO:0007669"/>
    <property type="project" value="InterPro"/>
</dbReference>
<feature type="active site" description="Proton donor; for dehydratase activity" evidence="7">
    <location>
        <position position="1086"/>
    </location>
</feature>
<dbReference type="SMART" id="SM00829">
    <property type="entry name" value="PKS_ER"/>
    <property type="match status" value="1"/>
</dbReference>
<dbReference type="Gene3D" id="3.40.47.10">
    <property type="match status" value="1"/>
</dbReference>
<dbReference type="PANTHER" id="PTHR43775">
    <property type="entry name" value="FATTY ACID SYNTHASE"/>
    <property type="match status" value="1"/>
</dbReference>
<dbReference type="SMART" id="SM00827">
    <property type="entry name" value="PKS_AT"/>
    <property type="match status" value="1"/>
</dbReference>
<dbReference type="InterPro" id="IPR041698">
    <property type="entry name" value="Methyltransf_25"/>
</dbReference>
<name>A0A327JD90_9HYPH</name>
<evidence type="ECO:0000259" key="10">
    <source>
        <dbReference type="PROSITE" id="PS52019"/>
    </source>
</evidence>
<dbReference type="GO" id="GO:0004312">
    <property type="term" value="F:fatty acid synthase activity"/>
    <property type="evidence" value="ECO:0007669"/>
    <property type="project" value="TreeGrafter"/>
</dbReference>
<dbReference type="GO" id="GO:0008270">
    <property type="term" value="F:zinc ion binding"/>
    <property type="evidence" value="ECO:0007669"/>
    <property type="project" value="InterPro"/>
</dbReference>
<dbReference type="SMART" id="SM00822">
    <property type="entry name" value="PKS_KR"/>
    <property type="match status" value="1"/>
</dbReference>
<dbReference type="SUPFAM" id="SSF53335">
    <property type="entry name" value="S-adenosyl-L-methionine-dependent methyltransferases"/>
    <property type="match status" value="1"/>
</dbReference>
<dbReference type="InterPro" id="IPR049552">
    <property type="entry name" value="PKS_DH_N"/>
</dbReference>
<dbReference type="GO" id="GO:0016491">
    <property type="term" value="F:oxidoreductase activity"/>
    <property type="evidence" value="ECO:0007669"/>
    <property type="project" value="InterPro"/>
</dbReference>
<dbReference type="RefSeq" id="WP_111436740.1">
    <property type="nucleotide sequence ID" value="NZ_JACIGG010000017.1"/>
</dbReference>
<dbReference type="InterPro" id="IPR049551">
    <property type="entry name" value="PKS_DH_C"/>
</dbReference>
<dbReference type="SUPFAM" id="SSF51735">
    <property type="entry name" value="NAD(P)-binding Rossmann-fold domains"/>
    <property type="match status" value="3"/>
</dbReference>
<dbReference type="Pfam" id="PF13649">
    <property type="entry name" value="Methyltransf_25"/>
    <property type="match status" value="1"/>
</dbReference>
<sequence length="2534" mass="271452">MYGETRDIAIVGYACRLPSADSPEDFWKVLVDGTCVIGEVSGDRWPTSRFGHPNRAVPGKSYTWAAGQLDDVWGFDPGFFGISPREAVQIDPQQRLLLQVVWESLENAGIPASKIAGEKVGVYVGASSLDYSYRFIFDPAAGDVQLMTGNTLSIISNRISYIYDLRGPSFTVDTACSSSLVALHEALEAIRTGHIDTAVVCGVNLLLAPLAFIGFARASMLSPDGLCRAFDADGQGYVRSEGAVSIVIRRADVARAEGNSIRSLLVGSGINSDGRTVGMSLPSPESQAVLLDDVYREFGVDPNALAFIEAHGTGTRVGDPAETSALGRVLGVKRTDVLKIGSVKTNIGHLEPASGLAGLLKAVMALEHDVLPPSLHFDTPNPDIDFEGLNLKVVTKPTKIARNGEPRYAGVNSFGFGGTNAHVILRDPDASDLAAPDHEPDEHTPLVLSAQSAEALTELAAAYREEIERADNARTAAIVNAAAHTREPLDRRLVIMGRDRKEKLAGIDAFIAREKSTSYVEARAVAKATEVAFLYSGNGSQWAGMARDAYQNDADFRISLERVDKRFISVAGWSLLTTLFSAELEAEIERTEIAQPLLFAVQVALTEALAKRGLKPAAVTGHSVGEVAAAWATGALDLDQAVRVIHARSTQQEVTRHLGGMAALLLPEDQAREAISPPEFKGIEIAAVNSPRSVTISGPGDLLDAFGKYARKKRWAVRRLKLDYPFHCALVDPIEAPLRQTLKDITPVDGDVTFVSAVYGEAVPGSSLDAGYWWENVRRPVYFQAALETLADMGHRVLVEIGPRPVLNTYANDTYRSRDISVACVSSLDKDDSTKVDPIGQIVASTYAAGGTVDKDVLFGKPVRSSVVLPTYPWQNQSYRPDRTSEAVSYLDGRNHMLLGYRMRAEAGEWFNHIDAELVPLLEDHKIEDSVVVPAAGFVEMALSAGREWFGSDRLELRDMDIMRPLTADGHDTRETLLRLSPDDLVFEIYSRARLSDDEWSMHVRGTLAKLPDTPYRQGPVPEVDGGLEAEPLYRLTEEFGLFYGPAFRRAAGVATAGTRTARVDFTAPGPLTENAGFALDPTLLDSHFHGLFALIAQLGDAPANTSFLPVRIGRLRLFKAGVQADHGIIRVTRASPRSIEATFELVDADGEIVAVLEGTRFRAVPLARRELPDELVYRTVGRRLGRRGEASALAGLAAGDVLAYARKHDLVLGADADPEERDTSEAWLLIEATARAIAYAGIAAIADGDLAAFKTDAAIAKGLLAPETRTLANRLLLALEAADLAEETDLGWRIEAESGLPDPRDILSTLVAEHPDRIAEVALLTHLHDALPGILRDGFVDTATAFFTPAVVDHLVTGSPSFIPGICSVAGTVEAIAADWPREAPLRILQLGAGNGQLTYELSRFLDPAFTSLTVSDLDDHELERAKARATAMPGRSHMAFQDIATETAAHGGFDLVVSANGLAHADEAKLRDIKNLMAPGGALIATEIAPSLTFDLLFGIGADWWSETTDHELPVSMLRGPEDWAAQLSEAGFADCGIVQIDDPDTDMLMLSARAKRRVNGAAPAEETTTAVPRIVMIAEAGGASRALADALAASFADGRTVVTAIPGERTKDKGDGTWTLSLASDDDRAAFKSLVLSEPGTEIVYLSAVGADETAPLAAVTGRTTELTALLQALGNAELRLWLVAPGAAQDLVNEAVHRPVQTALWGFGRVAANEFPGIELRMIDIAPALKPSEAASRLAGEIAEPGTEREVVLDASRRSGIRVVHGGVLPSPGEFDGPEEDAGYRLDMVRQGSLDGLAWHRVARAEPANDEIEIEMAASGLNFRDVMWALGLLPEEALEDGFAGPTLGMEGAGTVTRVGPNVARFKPGDKVLTFAPACFATHVTVSERACAPMPSTVSLEEAATIPVTFLTAYYALVYLAHLEEGETVLIHGGAGGVGLAALQIARWRGATVIATAGSEEKRAFLRMLGAEHVLDSRSLTFADEIAEITNGEGIDVVLNSLFGEAMMRSIDVLKPFGRFLELGKRDYYANTRIGLRPFRQNLSYFGIDADQLLTRQPKIADRIFAELVELFEEGVLTPLPYRKFSGNDATRAFRLMQQSGHIGKIILTAPRAVAARPPAEPLALKEDATYLIVGGFGGFGLETAKWLVGLGARNLAITSRRGAATDEAKAGIAELEASGVTVKPIACDVADAAATETMLADLAKDMPPLAGILHTAMVLDDALIANLDESRIEKVLAPKIAGAANLDRLTADIDLDLFVLFSSATTVVGNPGQANYVAANAYLEALARKRRAEGKAGLAVAWGAISDAGYLARNTDVNDMLSRKLGRHALGAREALDGLGRLLVHSQDAAIAYARIDWASAQKELALLATPLFADLASDLEAESSEGGAEIDVGELISGLERPQAIETVAKLLSGEIARILRLPAEEIERHRPLAEIGMDSLMALELRMAAEQRLGIDIPLMSIANGATLSDIAGKVTARVLGEEESGISADMETLSQRHMDHETAGSEDMTAIAAAIEEKSQTLRNFLK</sequence>
<evidence type="ECO:0000256" key="3">
    <source>
        <dbReference type="ARBA" id="ARBA00022679"/>
    </source>
</evidence>
<dbReference type="SMART" id="SM00826">
    <property type="entry name" value="PKS_DH"/>
    <property type="match status" value="1"/>
</dbReference>
<dbReference type="Gene3D" id="3.40.366.10">
    <property type="entry name" value="Malonyl-Coenzyme A Acyl Carrier Protein, domain 2"/>
    <property type="match status" value="1"/>
</dbReference>
<dbReference type="InterPro" id="IPR029063">
    <property type="entry name" value="SAM-dependent_MTases_sf"/>
</dbReference>
<keyword evidence="3" id="KW-0808">Transferase</keyword>